<dbReference type="InterPro" id="IPR012001">
    <property type="entry name" value="Thiamin_PyroP_enz_TPP-bd_dom"/>
</dbReference>
<comment type="cofactor">
    <cofactor evidence="14">
        <name>Mg(2+)</name>
        <dbReference type="ChEBI" id="CHEBI:18420"/>
    </cofactor>
    <text evidence="14">Binds 1 Mg(2+) ion per subunit.</text>
</comment>
<dbReference type="InterPro" id="IPR012000">
    <property type="entry name" value="Thiamin_PyroP_enz_cen_dom"/>
</dbReference>
<dbReference type="SUPFAM" id="SSF52518">
    <property type="entry name" value="Thiamin diphosphate-binding fold (THDP-binding)"/>
    <property type="match status" value="2"/>
</dbReference>
<dbReference type="NCBIfam" id="NF005936">
    <property type="entry name" value="PRK07979.1"/>
    <property type="match status" value="1"/>
</dbReference>
<dbReference type="Pfam" id="PF02775">
    <property type="entry name" value="TPP_enzyme_C"/>
    <property type="match status" value="1"/>
</dbReference>
<dbReference type="InterPro" id="IPR000399">
    <property type="entry name" value="TPP-bd_CS"/>
</dbReference>
<keyword evidence="10 14" id="KW-0460">Magnesium</keyword>
<dbReference type="InterPro" id="IPR011766">
    <property type="entry name" value="TPP_enzyme_TPP-bd"/>
</dbReference>
<protein>
    <recommendedName>
        <fullName evidence="14">Acetolactate synthase</fullName>
        <ecNumber evidence="14">2.2.1.6</ecNumber>
    </recommendedName>
</protein>
<keyword evidence="5 14" id="KW-0028">Amino-acid biosynthesis</keyword>
<reference evidence="18 19" key="1">
    <citation type="journal article" date="2018" name="Genome Biol. Evol.">
        <title>Cladogenesis and Genomic Streamlining in Extracellular Endosymbionts of Tropical Stink Bugs.</title>
        <authorList>
            <person name="Otero-Bravo A."/>
            <person name="Goffredi S."/>
            <person name="Sabree Z.L."/>
        </authorList>
    </citation>
    <scope>NUCLEOTIDE SEQUENCE [LARGE SCALE GENOMIC DNA]</scope>
    <source>
        <strain evidence="18 19">SoEO</strain>
    </source>
</reference>
<dbReference type="PANTHER" id="PTHR18968:SF13">
    <property type="entry name" value="ACETOLACTATE SYNTHASE CATALYTIC SUBUNIT, MITOCHONDRIAL"/>
    <property type="match status" value="1"/>
</dbReference>
<comment type="caution">
    <text evidence="18">The sequence shown here is derived from an EMBL/GenBank/DDBJ whole genome shotgun (WGS) entry which is preliminary data.</text>
</comment>
<dbReference type="InterPro" id="IPR029061">
    <property type="entry name" value="THDP-binding"/>
</dbReference>
<evidence type="ECO:0000256" key="8">
    <source>
        <dbReference type="ARBA" id="ARBA00022723"/>
    </source>
</evidence>
<evidence type="ECO:0000313" key="19">
    <source>
        <dbReference type="Proteomes" id="UP000295937"/>
    </source>
</evidence>
<dbReference type="InterPro" id="IPR029035">
    <property type="entry name" value="DHS-like_NAD/FAD-binding_dom"/>
</dbReference>
<evidence type="ECO:0000259" key="17">
    <source>
        <dbReference type="Pfam" id="PF02776"/>
    </source>
</evidence>
<keyword evidence="8 14" id="KW-0479">Metal-binding</keyword>
<dbReference type="Gene3D" id="3.40.50.1220">
    <property type="entry name" value="TPP-binding domain"/>
    <property type="match status" value="1"/>
</dbReference>
<dbReference type="EC" id="2.2.1.6" evidence="14"/>
<evidence type="ECO:0000256" key="10">
    <source>
        <dbReference type="ARBA" id="ARBA00022842"/>
    </source>
</evidence>
<evidence type="ECO:0000259" key="16">
    <source>
        <dbReference type="Pfam" id="PF02775"/>
    </source>
</evidence>
<dbReference type="GO" id="GO:0009097">
    <property type="term" value="P:isoleucine biosynthetic process"/>
    <property type="evidence" value="ECO:0007669"/>
    <property type="project" value="UniProtKB-UniPathway"/>
</dbReference>
<evidence type="ECO:0000256" key="3">
    <source>
        <dbReference type="ARBA" id="ARBA00007812"/>
    </source>
</evidence>
<proteinExistence type="inferred from homology"/>
<evidence type="ECO:0000313" key="18">
    <source>
        <dbReference type="EMBL" id="PPI88645.1"/>
    </source>
</evidence>
<dbReference type="GO" id="GO:0030976">
    <property type="term" value="F:thiamine pyrophosphate binding"/>
    <property type="evidence" value="ECO:0007669"/>
    <property type="project" value="UniProtKB-UniRule"/>
</dbReference>
<dbReference type="GO" id="GO:0005948">
    <property type="term" value="C:acetolactate synthase complex"/>
    <property type="evidence" value="ECO:0007669"/>
    <property type="project" value="TreeGrafter"/>
</dbReference>
<comment type="subunit">
    <text evidence="4">Dimer of large and small chains.</text>
</comment>
<evidence type="ECO:0000256" key="9">
    <source>
        <dbReference type="ARBA" id="ARBA00022827"/>
    </source>
</evidence>
<evidence type="ECO:0000256" key="6">
    <source>
        <dbReference type="ARBA" id="ARBA00022630"/>
    </source>
</evidence>
<dbReference type="Gene3D" id="3.40.50.970">
    <property type="match status" value="2"/>
</dbReference>
<evidence type="ECO:0000256" key="14">
    <source>
        <dbReference type="RuleBase" id="RU003591"/>
    </source>
</evidence>
<evidence type="ECO:0000256" key="5">
    <source>
        <dbReference type="ARBA" id="ARBA00022605"/>
    </source>
</evidence>
<dbReference type="InterPro" id="IPR039368">
    <property type="entry name" value="AHAS_TPP"/>
</dbReference>
<comment type="pathway">
    <text evidence="2 14">Amino-acid biosynthesis; L-valine biosynthesis; L-valine from pyruvate: step 1/4.</text>
</comment>
<dbReference type="AlphaFoldDB" id="A0A2P5T226"/>
<dbReference type="Proteomes" id="UP000295937">
    <property type="component" value="Unassembled WGS sequence"/>
</dbReference>
<feature type="domain" description="Thiamine pyrophosphate enzyme N-terminal TPP-binding" evidence="17">
    <location>
        <begin position="5"/>
        <end position="119"/>
    </location>
</feature>
<keyword evidence="11 14" id="KW-0786">Thiamine pyrophosphate</keyword>
<dbReference type="FunFam" id="3.40.50.1220:FF:000008">
    <property type="entry name" value="Acetolactate synthase"/>
    <property type="match status" value="1"/>
</dbReference>
<dbReference type="RefSeq" id="WP_136132481.1">
    <property type="nucleotide sequence ID" value="NZ_PDKR01000002.1"/>
</dbReference>
<evidence type="ECO:0000256" key="13">
    <source>
        <dbReference type="ARBA" id="ARBA00048670"/>
    </source>
</evidence>
<dbReference type="EMBL" id="PDKR01000002">
    <property type="protein sequence ID" value="PPI88645.1"/>
    <property type="molecule type" value="Genomic_DNA"/>
</dbReference>
<evidence type="ECO:0000256" key="1">
    <source>
        <dbReference type="ARBA" id="ARBA00004974"/>
    </source>
</evidence>
<comment type="similarity">
    <text evidence="3 14">Belongs to the TPP enzyme family.</text>
</comment>
<organism evidence="18 19">
    <name type="scientific">Candidatus Pantoea edessiphila</name>
    <dbReference type="NCBI Taxonomy" id="2044610"/>
    <lineage>
        <taxon>Bacteria</taxon>
        <taxon>Pseudomonadati</taxon>
        <taxon>Pseudomonadota</taxon>
        <taxon>Gammaproteobacteria</taxon>
        <taxon>Enterobacterales</taxon>
        <taxon>Erwiniaceae</taxon>
        <taxon>Pantoea</taxon>
    </lineage>
</organism>
<accession>A0A2P5T226</accession>
<dbReference type="InterPro" id="IPR012846">
    <property type="entry name" value="Acetolactate_synth_lsu"/>
</dbReference>
<evidence type="ECO:0000259" key="15">
    <source>
        <dbReference type="Pfam" id="PF00205"/>
    </source>
</evidence>
<name>A0A2P5T226_9GAMM</name>
<dbReference type="CDD" id="cd07035">
    <property type="entry name" value="TPP_PYR_POX_like"/>
    <property type="match status" value="1"/>
</dbReference>
<dbReference type="InterPro" id="IPR045229">
    <property type="entry name" value="TPP_enz"/>
</dbReference>
<dbReference type="NCBIfam" id="TIGR00118">
    <property type="entry name" value="acolac_lg"/>
    <property type="match status" value="1"/>
</dbReference>
<dbReference type="Pfam" id="PF00205">
    <property type="entry name" value="TPP_enzyme_M"/>
    <property type="match status" value="1"/>
</dbReference>
<comment type="pathway">
    <text evidence="1 14">Amino-acid biosynthesis; L-isoleucine biosynthesis; L-isoleucine from 2-oxobutanoate: step 1/4.</text>
</comment>
<keyword evidence="7 14" id="KW-0808">Transferase</keyword>
<dbReference type="PROSITE" id="PS00187">
    <property type="entry name" value="TPP_ENZYMES"/>
    <property type="match status" value="1"/>
</dbReference>
<feature type="domain" description="Thiamine pyrophosphate enzyme central" evidence="15">
    <location>
        <begin position="198"/>
        <end position="329"/>
    </location>
</feature>
<dbReference type="GO" id="GO:0003984">
    <property type="term" value="F:acetolactate synthase activity"/>
    <property type="evidence" value="ECO:0007669"/>
    <property type="project" value="UniProtKB-EC"/>
</dbReference>
<comment type="cofactor">
    <cofactor evidence="14">
        <name>thiamine diphosphate</name>
        <dbReference type="ChEBI" id="CHEBI:58937"/>
    </cofactor>
    <text evidence="14">Binds 1 thiamine pyrophosphate per subunit.</text>
</comment>
<evidence type="ECO:0000256" key="12">
    <source>
        <dbReference type="ARBA" id="ARBA00023304"/>
    </source>
</evidence>
<dbReference type="OrthoDB" id="9785953at2"/>
<dbReference type="UniPathway" id="UPA00049">
    <property type="reaction ID" value="UER00059"/>
</dbReference>
<gene>
    <name evidence="18" type="ORF">CRV09_01955</name>
</gene>
<dbReference type="GO" id="GO:0009099">
    <property type="term" value="P:L-valine biosynthetic process"/>
    <property type="evidence" value="ECO:0007669"/>
    <property type="project" value="UniProtKB-UniPathway"/>
</dbReference>
<dbReference type="Pfam" id="PF02776">
    <property type="entry name" value="TPP_enzyme_N"/>
    <property type="match status" value="1"/>
</dbReference>
<evidence type="ECO:0000256" key="7">
    <source>
        <dbReference type="ARBA" id="ARBA00022679"/>
    </source>
</evidence>
<evidence type="ECO:0000256" key="11">
    <source>
        <dbReference type="ARBA" id="ARBA00023052"/>
    </source>
</evidence>
<dbReference type="GO" id="GO:0050660">
    <property type="term" value="F:flavin adenine dinucleotide binding"/>
    <property type="evidence" value="ECO:0007669"/>
    <property type="project" value="InterPro"/>
</dbReference>
<dbReference type="FunFam" id="3.40.50.970:FF:000007">
    <property type="entry name" value="Acetolactate synthase"/>
    <property type="match status" value="1"/>
</dbReference>
<feature type="domain" description="Thiamine pyrophosphate enzyme TPP-binding" evidence="16">
    <location>
        <begin position="393"/>
        <end position="544"/>
    </location>
</feature>
<keyword evidence="9" id="KW-0274">FAD</keyword>
<dbReference type="GO" id="GO:0000287">
    <property type="term" value="F:magnesium ion binding"/>
    <property type="evidence" value="ECO:0007669"/>
    <property type="project" value="UniProtKB-UniRule"/>
</dbReference>
<dbReference type="PANTHER" id="PTHR18968">
    <property type="entry name" value="THIAMINE PYROPHOSPHATE ENZYMES"/>
    <property type="match status" value="1"/>
</dbReference>
<sequence>MEMLSGAEMVIRSLIDQGIKQIFGYPGGSVLDIYDALQTVGGIHHILVRHEQGAVHMADGLARATGKVGVVLVTSGPGATNSITGIATAYMDSIPLVILSGQVSSSLIGHDAFQECDMVGISRPIVKHSFLIKCTEDIPMIFKKAFWLASTGRQGPVVIDMPKDILDPNNKLPYKWPHSINIRSYNPIIPLNNGKIRYALKKFIKSKKPIIYSGGGAINSNCANELLKFAEYLNVPVTTSLMGLGSFPGTHTQFLGMLGMHGTYEANMAMHNSDFILAIGVRFDDRTTNNVEKYCPEATIIHIDIDPTSISKTVASDISILGNIKEILQIMLDYLKKVEFKNINSIKDWWKLINYWRDKKCLLFDCKSKKIKPQSVIETIFKLTKGNAYITSDVGQHQMFTALYYHFDKPRRWINSGGLGTMGFGLPAALGVKVALPKETVICITGDGSIQMNIQELSTALQYHLSVLIINLNNNFLGMVKQWQDMIYSGRYSQSYMQSLPDFVNLAESYGHIGIKIKKYFELEKKLILALDFLSKGRLVFVDINVDENEHVYPMQIRGGGMNEMWLSKTERT</sequence>
<dbReference type="UniPathway" id="UPA00047">
    <property type="reaction ID" value="UER00055"/>
</dbReference>
<dbReference type="CDD" id="cd02015">
    <property type="entry name" value="TPP_AHAS"/>
    <property type="match status" value="1"/>
</dbReference>
<comment type="catalytic activity">
    <reaction evidence="13 14">
        <text>2 pyruvate + H(+) = (2S)-2-acetolactate + CO2</text>
        <dbReference type="Rhea" id="RHEA:25249"/>
        <dbReference type="ChEBI" id="CHEBI:15361"/>
        <dbReference type="ChEBI" id="CHEBI:15378"/>
        <dbReference type="ChEBI" id="CHEBI:16526"/>
        <dbReference type="ChEBI" id="CHEBI:58476"/>
        <dbReference type="EC" id="2.2.1.6"/>
    </reaction>
</comment>
<dbReference type="FunFam" id="3.40.50.970:FF:000016">
    <property type="entry name" value="Acetolactate synthase"/>
    <property type="match status" value="1"/>
</dbReference>
<evidence type="ECO:0000256" key="4">
    <source>
        <dbReference type="ARBA" id="ARBA00011744"/>
    </source>
</evidence>
<dbReference type="SUPFAM" id="SSF52467">
    <property type="entry name" value="DHS-like NAD/FAD-binding domain"/>
    <property type="match status" value="1"/>
</dbReference>
<evidence type="ECO:0000256" key="2">
    <source>
        <dbReference type="ARBA" id="ARBA00005025"/>
    </source>
</evidence>
<keyword evidence="12 14" id="KW-0100">Branched-chain amino acid biosynthesis</keyword>
<keyword evidence="6" id="KW-0285">Flavoprotein</keyword>